<keyword evidence="4" id="KW-1185">Reference proteome</keyword>
<keyword evidence="2" id="KW-0812">Transmembrane</keyword>
<keyword evidence="2" id="KW-1133">Transmembrane helix</keyword>
<name>A0ABR2T200_9ROSI</name>
<gene>
    <name evidence="3" type="ORF">V6N11_032871</name>
</gene>
<evidence type="ECO:0000313" key="3">
    <source>
        <dbReference type="EMBL" id="KAK9031495.1"/>
    </source>
</evidence>
<comment type="caution">
    <text evidence="3">The sequence shown here is derived from an EMBL/GenBank/DDBJ whole genome shotgun (WGS) entry which is preliminary data.</text>
</comment>
<evidence type="ECO:0000313" key="4">
    <source>
        <dbReference type="Proteomes" id="UP001396334"/>
    </source>
</evidence>
<keyword evidence="2" id="KW-0472">Membrane</keyword>
<accession>A0ABR2T200</accession>
<evidence type="ECO:0000256" key="2">
    <source>
        <dbReference type="SAM" id="Phobius"/>
    </source>
</evidence>
<protein>
    <submittedName>
        <fullName evidence="3">Uncharacterized protein</fullName>
    </submittedName>
</protein>
<feature type="region of interest" description="Disordered" evidence="1">
    <location>
        <begin position="408"/>
        <end position="492"/>
    </location>
</feature>
<proteinExistence type="predicted"/>
<organism evidence="3 4">
    <name type="scientific">Hibiscus sabdariffa</name>
    <name type="common">roselle</name>
    <dbReference type="NCBI Taxonomy" id="183260"/>
    <lineage>
        <taxon>Eukaryota</taxon>
        <taxon>Viridiplantae</taxon>
        <taxon>Streptophyta</taxon>
        <taxon>Embryophyta</taxon>
        <taxon>Tracheophyta</taxon>
        <taxon>Spermatophyta</taxon>
        <taxon>Magnoliopsida</taxon>
        <taxon>eudicotyledons</taxon>
        <taxon>Gunneridae</taxon>
        <taxon>Pentapetalae</taxon>
        <taxon>rosids</taxon>
        <taxon>malvids</taxon>
        <taxon>Malvales</taxon>
        <taxon>Malvaceae</taxon>
        <taxon>Malvoideae</taxon>
        <taxon>Hibiscus</taxon>
    </lineage>
</organism>
<dbReference type="Proteomes" id="UP001396334">
    <property type="component" value="Unassembled WGS sequence"/>
</dbReference>
<reference evidence="3 4" key="1">
    <citation type="journal article" date="2024" name="G3 (Bethesda)">
        <title>Genome assembly of Hibiscus sabdariffa L. provides insights into metabolisms of medicinal natural products.</title>
        <authorList>
            <person name="Kim T."/>
        </authorList>
    </citation>
    <scope>NUCLEOTIDE SEQUENCE [LARGE SCALE GENOMIC DNA]</scope>
    <source>
        <strain evidence="3">TK-2024</strain>
        <tissue evidence="3">Old leaves</tissue>
    </source>
</reference>
<feature type="region of interest" description="Disordered" evidence="1">
    <location>
        <begin position="132"/>
        <end position="165"/>
    </location>
</feature>
<sequence>MARFSHGFGCFVHGLCSQLCESKVRPPFGRRVESLDLPSPGGRNLGRHCRQDWNKAHGGGANGRCYVCTHFLFILQDLARWLAPSGQYKVSDGFNTGFGETRELCSDGSVGVYSWLVRTIWVQGGSLIRERSDGGELQESQRGNGEPTGKTRSQKVEEGRRWRRKRSKGKIKREMMNVLRYLERQLIYWEWKIYKYDGDGWWHPPCTVVMKISAGVACEAQGTEGMTADRGTFSEYHHLYIITGPAGSLFIGMMASNYIWATQNKRSRPFKSTKFAGNAEAHVQNRQCGGALSFWRVLITLIKAGYNLHGLHRNYVNRILWPGKREKALIVLQKAKINLRGGLSQQRRERFSENREAKQNSIMAYEVTGLLENLKFSEEELVDVSNMDDEILTEMDGSDKWVVEHTLESQEEEGRGGAQEGRWKMPSTSTVRPRAVKRTLKGKNEVCHPITSKKRKTVNTTLGEEDEFSKATSPIKLSAQMVEAGSQPRREP</sequence>
<feature type="transmembrane region" description="Helical" evidence="2">
    <location>
        <begin position="239"/>
        <end position="261"/>
    </location>
</feature>
<evidence type="ECO:0000256" key="1">
    <source>
        <dbReference type="SAM" id="MobiDB-lite"/>
    </source>
</evidence>
<dbReference type="EMBL" id="JBBPBN010000010">
    <property type="protein sequence ID" value="KAK9031495.1"/>
    <property type="molecule type" value="Genomic_DNA"/>
</dbReference>